<evidence type="ECO:0000313" key="1">
    <source>
        <dbReference type="EMBL" id="ELY85400.1"/>
    </source>
</evidence>
<dbReference type="EMBL" id="AOIJ01000006">
    <property type="protein sequence ID" value="ELY85400.1"/>
    <property type="molecule type" value="Genomic_DNA"/>
</dbReference>
<name>L9ZG13_9EURY</name>
<proteinExistence type="predicted"/>
<keyword evidence="2" id="KW-1185">Reference proteome</keyword>
<sequence>MSTHDSRQAAKDALETDIGMPGFLSEDDPYWLCNLHGTVNTDDIVDMADALREDAAVLETAGEQIAAEEWTPEEAALYVAANANYGRYGVDRTLADPPEGSDGAE</sequence>
<gene>
    <name evidence="1" type="ORF">C486_00125</name>
</gene>
<protein>
    <submittedName>
        <fullName evidence="1">Uncharacterized protein</fullName>
    </submittedName>
</protein>
<dbReference type="Proteomes" id="UP000011592">
    <property type="component" value="Unassembled WGS sequence"/>
</dbReference>
<evidence type="ECO:0000313" key="2">
    <source>
        <dbReference type="Proteomes" id="UP000011592"/>
    </source>
</evidence>
<comment type="caution">
    <text evidence="1">The sequence shown here is derived from an EMBL/GenBank/DDBJ whole genome shotgun (WGS) entry which is preliminary data.</text>
</comment>
<dbReference type="PATRIC" id="fig|1230459.4.peg.23"/>
<dbReference type="AlphaFoldDB" id="L9ZG13"/>
<dbReference type="RefSeq" id="WP_008451541.1">
    <property type="nucleotide sequence ID" value="NZ_AOIJ01000006.1"/>
</dbReference>
<reference evidence="1 2" key="1">
    <citation type="journal article" date="2014" name="PLoS Genet.">
        <title>Phylogenetically driven sequencing of extremely halophilic archaea reveals strategies for static and dynamic osmo-response.</title>
        <authorList>
            <person name="Becker E.A."/>
            <person name="Seitzer P.M."/>
            <person name="Tritt A."/>
            <person name="Larsen D."/>
            <person name="Krusor M."/>
            <person name="Yao A.I."/>
            <person name="Wu D."/>
            <person name="Madern D."/>
            <person name="Eisen J.A."/>
            <person name="Darling A.E."/>
            <person name="Facciotti M.T."/>
        </authorList>
    </citation>
    <scope>NUCLEOTIDE SEQUENCE [LARGE SCALE GENOMIC DNA]</scope>
    <source>
        <strain evidence="1 2">JCM 14663</strain>
    </source>
</reference>
<accession>L9ZG13</accession>
<organism evidence="1 2">
    <name type="scientific">Natrinema gari JCM 14663</name>
    <dbReference type="NCBI Taxonomy" id="1230459"/>
    <lineage>
        <taxon>Archaea</taxon>
        <taxon>Methanobacteriati</taxon>
        <taxon>Methanobacteriota</taxon>
        <taxon>Stenosarchaea group</taxon>
        <taxon>Halobacteria</taxon>
        <taxon>Halobacteriales</taxon>
        <taxon>Natrialbaceae</taxon>
        <taxon>Natrinema</taxon>
    </lineage>
</organism>